<keyword evidence="1" id="KW-1133">Transmembrane helix</keyword>
<keyword evidence="1" id="KW-0812">Transmembrane</keyword>
<dbReference type="PANTHER" id="PTHR35307:SF6">
    <property type="entry name" value="TRANSMEMBRANE PROTEIN"/>
    <property type="match status" value="1"/>
</dbReference>
<evidence type="ECO:0000313" key="3">
    <source>
        <dbReference type="Proteomes" id="UP001417504"/>
    </source>
</evidence>
<feature type="transmembrane region" description="Helical" evidence="1">
    <location>
        <begin position="80"/>
        <end position="104"/>
    </location>
</feature>
<evidence type="ECO:0000313" key="2">
    <source>
        <dbReference type="EMBL" id="KAK9085305.1"/>
    </source>
</evidence>
<feature type="transmembrane region" description="Helical" evidence="1">
    <location>
        <begin position="53"/>
        <end position="73"/>
    </location>
</feature>
<evidence type="ECO:0000256" key="1">
    <source>
        <dbReference type="SAM" id="Phobius"/>
    </source>
</evidence>
<comment type="caution">
    <text evidence="2">The sequence shown here is derived from an EMBL/GenBank/DDBJ whole genome shotgun (WGS) entry which is preliminary data.</text>
</comment>
<sequence>MNFGSILVVWEYLRDAELGYKIDQLSKLTGTTVVCLSIAFLMPSLAINGETESITNMIALSLFFVTIAVNVCIQIYTGVIFLFIVEHIMILCCMVVMLLSVLWAFSTVMSYPEKSAVVEALLGAVCASCIVRYEKQPFFDLSLLSPIPPPQAPGPSLPGEPDYSYEALVQSA</sequence>
<gene>
    <name evidence="2" type="ORF">Sjap_025716</name>
</gene>
<keyword evidence="3" id="KW-1185">Reference proteome</keyword>
<protein>
    <submittedName>
        <fullName evidence="2">Uncharacterized protein</fullName>
    </submittedName>
</protein>
<dbReference type="Proteomes" id="UP001417504">
    <property type="component" value="Unassembled WGS sequence"/>
</dbReference>
<keyword evidence="1" id="KW-0472">Membrane</keyword>
<dbReference type="AlphaFoldDB" id="A0AAP0HJT6"/>
<reference evidence="2 3" key="1">
    <citation type="submission" date="2024-01" db="EMBL/GenBank/DDBJ databases">
        <title>Genome assemblies of Stephania.</title>
        <authorList>
            <person name="Yang L."/>
        </authorList>
    </citation>
    <scope>NUCLEOTIDE SEQUENCE [LARGE SCALE GENOMIC DNA]</scope>
    <source>
        <strain evidence="2">QJT</strain>
        <tissue evidence="2">Leaf</tissue>
    </source>
</reference>
<dbReference type="PANTHER" id="PTHR35307">
    <property type="entry name" value="PROTEIN, PUTATIVE-RELATED"/>
    <property type="match status" value="1"/>
</dbReference>
<name>A0AAP0HJT6_9MAGN</name>
<proteinExistence type="predicted"/>
<feature type="transmembrane region" description="Helical" evidence="1">
    <location>
        <begin position="28"/>
        <end position="47"/>
    </location>
</feature>
<dbReference type="EMBL" id="JBBNAE010000011">
    <property type="protein sequence ID" value="KAK9085305.1"/>
    <property type="molecule type" value="Genomic_DNA"/>
</dbReference>
<accession>A0AAP0HJT6</accession>
<organism evidence="2 3">
    <name type="scientific">Stephania japonica</name>
    <dbReference type="NCBI Taxonomy" id="461633"/>
    <lineage>
        <taxon>Eukaryota</taxon>
        <taxon>Viridiplantae</taxon>
        <taxon>Streptophyta</taxon>
        <taxon>Embryophyta</taxon>
        <taxon>Tracheophyta</taxon>
        <taxon>Spermatophyta</taxon>
        <taxon>Magnoliopsida</taxon>
        <taxon>Ranunculales</taxon>
        <taxon>Menispermaceae</taxon>
        <taxon>Menispermoideae</taxon>
        <taxon>Cissampelideae</taxon>
        <taxon>Stephania</taxon>
    </lineage>
</organism>